<sequence>MRVIHSGHSLTDPIVPVLDMMVAAAGQQEARSRVIDRSTTPGSPMDWRWDHRNEYMPDARHDIADYDMLVLTERAPLSNTVQWHDSENMALKWFSHAWNEGNKGAGARTILYATWVHTDSGPDFDNPYDDPDGHLTFRERLPLEMERWQIIADEVNENRPDGSAPLRVIPGPLIMAAAHDAIAAGTAPGLNKIEDLFLDTIHLNAQGSYLIALAHVAVIYGFDPRNLTNFPVRVEAPDPATADWMKQLVHDVLKDYPDAAYAPS</sequence>
<dbReference type="InterPro" id="IPR036514">
    <property type="entry name" value="SGNH_hydro_sf"/>
</dbReference>
<dbReference type="GO" id="GO:0016788">
    <property type="term" value="F:hydrolase activity, acting on ester bonds"/>
    <property type="evidence" value="ECO:0007669"/>
    <property type="project" value="UniProtKB-ARBA"/>
</dbReference>
<dbReference type="Gene3D" id="3.40.50.1110">
    <property type="entry name" value="SGNH hydrolase"/>
    <property type="match status" value="1"/>
</dbReference>
<keyword evidence="2" id="KW-1185">Reference proteome</keyword>
<evidence type="ECO:0000313" key="1">
    <source>
        <dbReference type="EMBL" id="TGN67747.1"/>
    </source>
</evidence>
<dbReference type="Proteomes" id="UP000297972">
    <property type="component" value="Unassembled WGS sequence"/>
</dbReference>
<accession>A0A4Z1CRN6</accession>
<organism evidence="1 2">
    <name type="scientific">Paracoccus liaowanqingii</name>
    <dbReference type="NCBI Taxonomy" id="2560053"/>
    <lineage>
        <taxon>Bacteria</taxon>
        <taxon>Pseudomonadati</taxon>
        <taxon>Pseudomonadota</taxon>
        <taxon>Alphaproteobacteria</taxon>
        <taxon>Rhodobacterales</taxon>
        <taxon>Paracoccaceae</taxon>
        <taxon>Paracoccus</taxon>
    </lineage>
</organism>
<proteinExistence type="predicted"/>
<dbReference type="EMBL" id="SRPG01000022">
    <property type="protein sequence ID" value="TGN67747.1"/>
    <property type="molecule type" value="Genomic_DNA"/>
</dbReference>
<evidence type="ECO:0000313" key="2">
    <source>
        <dbReference type="Proteomes" id="UP000297972"/>
    </source>
</evidence>
<comment type="caution">
    <text evidence="1">The sequence shown here is derived from an EMBL/GenBank/DDBJ whole genome shotgun (WGS) entry which is preliminary data.</text>
</comment>
<dbReference type="AlphaFoldDB" id="A0A4Z1CRN6"/>
<reference evidence="1 2" key="1">
    <citation type="submission" date="2019-03" db="EMBL/GenBank/DDBJ databases">
        <authorList>
            <person name="Li J."/>
        </authorList>
    </citation>
    <scope>NUCLEOTIDE SEQUENCE [LARGE SCALE GENOMIC DNA]</scope>
    <source>
        <strain evidence="1 2">3058</strain>
    </source>
</reference>
<dbReference type="OrthoDB" id="8883291at2"/>
<name>A0A4Z1CRN6_9RHOB</name>
<evidence type="ECO:0008006" key="3">
    <source>
        <dbReference type="Google" id="ProtNLM"/>
    </source>
</evidence>
<protein>
    <recommendedName>
        <fullName evidence="3">SGNH/GDSL hydrolase family protein</fullName>
    </recommendedName>
</protein>
<gene>
    <name evidence="1" type="ORF">E4L95_03815</name>
</gene>